<organism evidence="4 5">
    <name type="scientific">Coniophora puteana (strain RWD-64-598)</name>
    <name type="common">Brown rot fungus</name>
    <dbReference type="NCBI Taxonomy" id="741705"/>
    <lineage>
        <taxon>Eukaryota</taxon>
        <taxon>Fungi</taxon>
        <taxon>Dikarya</taxon>
        <taxon>Basidiomycota</taxon>
        <taxon>Agaricomycotina</taxon>
        <taxon>Agaricomycetes</taxon>
        <taxon>Agaricomycetidae</taxon>
        <taxon>Boletales</taxon>
        <taxon>Coniophorineae</taxon>
        <taxon>Coniophoraceae</taxon>
        <taxon>Coniophora</taxon>
    </lineage>
</organism>
<proteinExistence type="predicted"/>
<name>R7SDN1_CONPW</name>
<evidence type="ECO:0000313" key="4">
    <source>
        <dbReference type="EMBL" id="EIW74273.1"/>
    </source>
</evidence>
<feature type="transmembrane region" description="Helical" evidence="2">
    <location>
        <begin position="184"/>
        <end position="203"/>
    </location>
</feature>
<accession>R7SDN1</accession>
<feature type="region of interest" description="Disordered" evidence="1">
    <location>
        <begin position="273"/>
        <end position="292"/>
    </location>
</feature>
<keyword evidence="5" id="KW-1185">Reference proteome</keyword>
<dbReference type="AlphaFoldDB" id="R7SDN1"/>
<evidence type="ECO:0000259" key="3">
    <source>
        <dbReference type="Pfam" id="PF20151"/>
    </source>
</evidence>
<dbReference type="Pfam" id="PF20151">
    <property type="entry name" value="DUF6533"/>
    <property type="match status" value="1"/>
</dbReference>
<feature type="transmembrane region" description="Helical" evidence="2">
    <location>
        <begin position="90"/>
        <end position="112"/>
    </location>
</feature>
<dbReference type="KEGG" id="cput:CONPUDRAFT_160315"/>
<dbReference type="OrthoDB" id="3258294at2759"/>
<evidence type="ECO:0000256" key="1">
    <source>
        <dbReference type="SAM" id="MobiDB-lite"/>
    </source>
</evidence>
<feature type="domain" description="DUF6533" evidence="3">
    <location>
        <begin position="39"/>
        <end position="70"/>
    </location>
</feature>
<reference evidence="5" key="1">
    <citation type="journal article" date="2012" name="Science">
        <title>The Paleozoic origin of enzymatic lignin decomposition reconstructed from 31 fungal genomes.</title>
        <authorList>
            <person name="Floudas D."/>
            <person name="Binder M."/>
            <person name="Riley R."/>
            <person name="Barry K."/>
            <person name="Blanchette R.A."/>
            <person name="Henrissat B."/>
            <person name="Martinez A.T."/>
            <person name="Otillar R."/>
            <person name="Spatafora J.W."/>
            <person name="Yadav J.S."/>
            <person name="Aerts A."/>
            <person name="Benoit I."/>
            <person name="Boyd A."/>
            <person name="Carlson A."/>
            <person name="Copeland A."/>
            <person name="Coutinho P.M."/>
            <person name="de Vries R.P."/>
            <person name="Ferreira P."/>
            <person name="Findley K."/>
            <person name="Foster B."/>
            <person name="Gaskell J."/>
            <person name="Glotzer D."/>
            <person name="Gorecki P."/>
            <person name="Heitman J."/>
            <person name="Hesse C."/>
            <person name="Hori C."/>
            <person name="Igarashi K."/>
            <person name="Jurgens J.A."/>
            <person name="Kallen N."/>
            <person name="Kersten P."/>
            <person name="Kohler A."/>
            <person name="Kuees U."/>
            <person name="Kumar T.K.A."/>
            <person name="Kuo A."/>
            <person name="LaButti K."/>
            <person name="Larrondo L.F."/>
            <person name="Lindquist E."/>
            <person name="Ling A."/>
            <person name="Lombard V."/>
            <person name="Lucas S."/>
            <person name="Lundell T."/>
            <person name="Martin R."/>
            <person name="McLaughlin D.J."/>
            <person name="Morgenstern I."/>
            <person name="Morin E."/>
            <person name="Murat C."/>
            <person name="Nagy L.G."/>
            <person name="Nolan M."/>
            <person name="Ohm R.A."/>
            <person name="Patyshakuliyeva A."/>
            <person name="Rokas A."/>
            <person name="Ruiz-Duenas F.J."/>
            <person name="Sabat G."/>
            <person name="Salamov A."/>
            <person name="Samejima M."/>
            <person name="Schmutz J."/>
            <person name="Slot J.C."/>
            <person name="St John F."/>
            <person name="Stenlid J."/>
            <person name="Sun H."/>
            <person name="Sun S."/>
            <person name="Syed K."/>
            <person name="Tsang A."/>
            <person name="Wiebenga A."/>
            <person name="Young D."/>
            <person name="Pisabarro A."/>
            <person name="Eastwood D.C."/>
            <person name="Martin F."/>
            <person name="Cullen D."/>
            <person name="Grigoriev I.V."/>
            <person name="Hibbett D.S."/>
        </authorList>
    </citation>
    <scope>NUCLEOTIDE SEQUENCE [LARGE SCALE GENOMIC DNA]</scope>
    <source>
        <strain evidence="5">RWD-64-598 SS2</strain>
    </source>
</reference>
<feature type="transmembrane region" description="Helical" evidence="2">
    <location>
        <begin position="215"/>
        <end position="238"/>
    </location>
</feature>
<dbReference type="Proteomes" id="UP000053558">
    <property type="component" value="Unassembled WGS sequence"/>
</dbReference>
<keyword evidence="2" id="KW-0472">Membrane</keyword>
<dbReference type="EMBL" id="JH711593">
    <property type="protein sequence ID" value="EIW74273.1"/>
    <property type="molecule type" value="Genomic_DNA"/>
</dbReference>
<feature type="transmembrane region" description="Helical" evidence="2">
    <location>
        <begin position="143"/>
        <end position="164"/>
    </location>
</feature>
<dbReference type="RefSeq" id="XP_007775629.1">
    <property type="nucleotide sequence ID" value="XM_007777439.1"/>
</dbReference>
<dbReference type="GeneID" id="19204266"/>
<gene>
    <name evidence="4" type="ORF">CONPUDRAFT_160315</name>
</gene>
<keyword evidence="2" id="KW-1133">Transmembrane helix</keyword>
<evidence type="ECO:0000313" key="5">
    <source>
        <dbReference type="Proteomes" id="UP000053558"/>
    </source>
</evidence>
<keyword evidence="2" id="KW-0812">Transmembrane</keyword>
<sequence>MLRANARASLAFNPPDIMNTDTLQEELMEAARSQVLTNYARAAAVSLMAYDYFLNLGLEISMIWELKRFEPAMLAIRAYVIIGRPNKISWLLVSSFVAAQAVSFASNIVIWANGPSMSYVANNYGIRYCVTDTPASVNWVPSAANGALAAFEVIISVLVAFHAVKSYPANYKFSTNSGKTLMSIVVRDNLVYFVIAFLALVINTMANAPSLNQSIAYWDIESIFEFIFLTMVGPWMILNTRKHIRHDSVDGTDGTELTDVIFSSVPPMVPAEYPHDNDYQSPAEAPLLRSPA</sequence>
<dbReference type="InterPro" id="IPR045340">
    <property type="entry name" value="DUF6533"/>
</dbReference>
<protein>
    <recommendedName>
        <fullName evidence="3">DUF6533 domain-containing protein</fullName>
    </recommendedName>
</protein>
<evidence type="ECO:0000256" key="2">
    <source>
        <dbReference type="SAM" id="Phobius"/>
    </source>
</evidence>